<feature type="compositionally biased region" description="Low complexity" evidence="1">
    <location>
        <begin position="1"/>
        <end position="17"/>
    </location>
</feature>
<proteinExistence type="predicted"/>
<accession>A0A6J7L8Y4</accession>
<feature type="compositionally biased region" description="Low complexity" evidence="1">
    <location>
        <begin position="102"/>
        <end position="114"/>
    </location>
</feature>
<name>A0A6J7L8Y4_9ZZZZ</name>
<reference evidence="2" key="1">
    <citation type="submission" date="2020-05" db="EMBL/GenBank/DDBJ databases">
        <authorList>
            <person name="Chiriac C."/>
            <person name="Salcher M."/>
            <person name="Ghai R."/>
            <person name="Kavagutti S V."/>
        </authorList>
    </citation>
    <scope>NUCLEOTIDE SEQUENCE</scope>
</reference>
<gene>
    <name evidence="2" type="ORF">UFOPK3564_04172</name>
</gene>
<sequence>MPPSGTTRRPLTRTGPSATATDRPSRTPARKQPVSTRTRTFPKSRARQVAEVTLPPPVIEPGIVVGRPVPVLRDVRPKKTPRTSPAVWPAPGVHTANPPPSGAASKAGSSMSAAVDVRRCSSENVPSPAALRRT</sequence>
<organism evidence="2">
    <name type="scientific">freshwater metagenome</name>
    <dbReference type="NCBI Taxonomy" id="449393"/>
    <lineage>
        <taxon>unclassified sequences</taxon>
        <taxon>metagenomes</taxon>
        <taxon>ecological metagenomes</taxon>
    </lineage>
</organism>
<feature type="region of interest" description="Disordered" evidence="1">
    <location>
        <begin position="1"/>
        <end position="47"/>
    </location>
</feature>
<dbReference type="AlphaFoldDB" id="A0A6J7L8Y4"/>
<protein>
    <submittedName>
        <fullName evidence="2">Unannotated protein</fullName>
    </submittedName>
</protein>
<dbReference type="EMBL" id="CAFBMK010000520">
    <property type="protein sequence ID" value="CAB4962639.1"/>
    <property type="molecule type" value="Genomic_DNA"/>
</dbReference>
<feature type="region of interest" description="Disordered" evidence="1">
    <location>
        <begin position="75"/>
        <end position="134"/>
    </location>
</feature>
<evidence type="ECO:0000313" key="2">
    <source>
        <dbReference type="EMBL" id="CAB4962639.1"/>
    </source>
</evidence>
<evidence type="ECO:0000256" key="1">
    <source>
        <dbReference type="SAM" id="MobiDB-lite"/>
    </source>
</evidence>